<gene>
    <name evidence="2" type="ORF">GCM10010993_36400</name>
</gene>
<keyword evidence="3" id="KW-1185">Reference proteome</keyword>
<evidence type="ECO:0008006" key="4">
    <source>
        <dbReference type="Google" id="ProtNLM"/>
    </source>
</evidence>
<accession>A0ABQ1N5J4</accession>
<protein>
    <recommendedName>
        <fullName evidence="4">DUF4197 domain-containing protein</fullName>
    </recommendedName>
</protein>
<dbReference type="Proteomes" id="UP000635885">
    <property type="component" value="Unassembled WGS sequence"/>
</dbReference>
<dbReference type="PROSITE" id="PS51257">
    <property type="entry name" value="PROKAR_LIPOPROTEIN"/>
    <property type="match status" value="1"/>
</dbReference>
<comment type="caution">
    <text evidence="2">The sequence shown here is derived from an EMBL/GenBank/DDBJ whole genome shotgun (WGS) entry which is preliminary data.</text>
</comment>
<keyword evidence="1" id="KW-0732">Signal</keyword>
<evidence type="ECO:0000313" key="3">
    <source>
        <dbReference type="Proteomes" id="UP000635885"/>
    </source>
</evidence>
<proteinExistence type="predicted"/>
<name>A0ABQ1N5J4_9BACT</name>
<evidence type="ECO:0000256" key="1">
    <source>
        <dbReference type="SAM" id="SignalP"/>
    </source>
</evidence>
<dbReference type="InterPro" id="IPR025245">
    <property type="entry name" value="DUF4197"/>
</dbReference>
<sequence>MLKSLKFSMRKSLSFSIIVVLLLASCTAADLNRILEAAGGQGPLTQPEVSSGLKEALVQGISKGADKASVTDGFFKNELIKILLPEDARRVEATLRQIGLGSEVDRALLAINRGAEKAAIEAKPIFISAIRQLTIQDAFAILRGEPDAATAFLRRTTETQLIELFQPRIQESLNEVGATKYYTDIATTYNAIPLTNRKIDPDLNSYVTNRAIDGLFKLIAEEELNIRKDPLARTTVLMRRVFGEQD</sequence>
<dbReference type="Pfam" id="PF13852">
    <property type="entry name" value="DUF4197"/>
    <property type="match status" value="1"/>
</dbReference>
<reference evidence="3" key="1">
    <citation type="journal article" date="2019" name="Int. J. Syst. Evol. Microbiol.">
        <title>The Global Catalogue of Microorganisms (GCM) 10K type strain sequencing project: providing services to taxonomists for standard genome sequencing and annotation.</title>
        <authorList>
            <consortium name="The Broad Institute Genomics Platform"/>
            <consortium name="The Broad Institute Genome Sequencing Center for Infectious Disease"/>
            <person name="Wu L."/>
            <person name="Ma J."/>
        </authorList>
    </citation>
    <scope>NUCLEOTIDE SEQUENCE [LARGE SCALE GENOMIC DNA]</scope>
    <source>
        <strain evidence="3">CGMCC 1.12479</strain>
    </source>
</reference>
<organism evidence="2 3">
    <name type="scientific">Belliella aquatica</name>
    <dbReference type="NCBI Taxonomy" id="1323734"/>
    <lineage>
        <taxon>Bacteria</taxon>
        <taxon>Pseudomonadati</taxon>
        <taxon>Bacteroidota</taxon>
        <taxon>Cytophagia</taxon>
        <taxon>Cytophagales</taxon>
        <taxon>Cyclobacteriaceae</taxon>
        <taxon>Belliella</taxon>
    </lineage>
</organism>
<feature type="chain" id="PRO_5046022610" description="DUF4197 domain-containing protein" evidence="1">
    <location>
        <begin position="29"/>
        <end position="246"/>
    </location>
</feature>
<dbReference type="EMBL" id="BMFD01000026">
    <property type="protein sequence ID" value="GGC54724.1"/>
    <property type="molecule type" value="Genomic_DNA"/>
</dbReference>
<feature type="signal peptide" evidence="1">
    <location>
        <begin position="1"/>
        <end position="28"/>
    </location>
</feature>
<evidence type="ECO:0000313" key="2">
    <source>
        <dbReference type="EMBL" id="GGC54724.1"/>
    </source>
</evidence>